<sequence length="795" mass="89888">MTIFNNAIKTTNMRVQRLVFLMCYVLCLVNSQTSIPEKLRECYTNGIMEGTQLPMNLRVIVDIVRKAERYSYSSMNMRAMATSLLHRFKFDGVEFHDNLSLIDGIFPFSGTGSQRAKHRIIEELIPGNADSFHWDVLTLEERCALHRAISNTIWNHQSASDDKLCTFGNIEKISGRSMTGDKKKCPIEYGVIITPFGTVATGVVISAIAASLQPQSVNIKMLLPAITVKYSDGFQDSDLQSINYSEDEVDLIVPKHEILLRRSMWFQTLVASSAKLDNVWAATLSGDLAEMAVYQGPIVGSEMAIGATGFWNSTMRPSIFYLTDKHGSLDATRAEVVGGVDGLVIAGNLQGWIDQIHSLRLSQVLDMYYSNRGVSFDKNIKACERARAFLHVAPKTILDEQTYTMTRVLAYRNSIAYMTDEALERMAGYASNAFFNYADKYLFTELHCYNEKEKPHVEMLIAFDGAWSKEYTQDFLAVLLEDTDVSMFGSKMGIIHGTTGELLLNVTNSPAVIHHFISDMTNMTWPSQLNYTRVLETISVYLDNVWEQKSTVRTIGNLGQAVVLLVPLNSLDETEQASAMVKLRQIKSKHPDVHFLYYTSEYNAQIYRKFLLTQEDHLIRSLQIDDITRHLSMVPMTIRPIPCNANSTVGAKNQFEAYISSAQDMTYRLHPAWRNNTMRIIVTVHGVGYGTIKVCSWNKWNNNVERKGFYCKELSGHKEITLTDYSICTKGKSCPDTYYRIQSVSSLMKCTEIDCETPEHVRYIIRAENQFCSGSTSTVFLLPIIIVFTFTSLIL</sequence>
<protein>
    <submittedName>
        <fullName evidence="3">Uncharacterized protein LOC107264079 isoform X1</fullName>
    </submittedName>
</protein>
<organism evidence="2 3">
    <name type="scientific">Cephus cinctus</name>
    <name type="common">Wheat stem sawfly</name>
    <dbReference type="NCBI Taxonomy" id="211228"/>
    <lineage>
        <taxon>Eukaryota</taxon>
        <taxon>Metazoa</taxon>
        <taxon>Ecdysozoa</taxon>
        <taxon>Arthropoda</taxon>
        <taxon>Hexapoda</taxon>
        <taxon>Insecta</taxon>
        <taxon>Pterygota</taxon>
        <taxon>Neoptera</taxon>
        <taxon>Endopterygota</taxon>
        <taxon>Hymenoptera</taxon>
        <taxon>Cephoidea</taxon>
        <taxon>Cephidae</taxon>
        <taxon>Cephus</taxon>
    </lineage>
</organism>
<feature type="chain" id="PRO_5042608278" evidence="1">
    <location>
        <begin position="32"/>
        <end position="795"/>
    </location>
</feature>
<proteinExistence type="predicted"/>
<feature type="signal peptide" evidence="1">
    <location>
        <begin position="1"/>
        <end position="31"/>
    </location>
</feature>
<accession>A0AAJ7FE84</accession>
<dbReference type="RefSeq" id="XP_015587436.1">
    <property type="nucleotide sequence ID" value="XM_015731950.2"/>
</dbReference>
<keyword evidence="2" id="KW-1185">Reference proteome</keyword>
<dbReference type="AlphaFoldDB" id="A0AAJ7FE84"/>
<evidence type="ECO:0000313" key="3">
    <source>
        <dbReference type="RefSeq" id="XP_015587436.1"/>
    </source>
</evidence>
<reference evidence="3" key="1">
    <citation type="submission" date="2025-08" db="UniProtKB">
        <authorList>
            <consortium name="RefSeq"/>
        </authorList>
    </citation>
    <scope>IDENTIFICATION</scope>
</reference>
<evidence type="ECO:0000313" key="2">
    <source>
        <dbReference type="Proteomes" id="UP000694920"/>
    </source>
</evidence>
<gene>
    <name evidence="3" type="primary">LOC107264079</name>
</gene>
<dbReference type="Proteomes" id="UP000694920">
    <property type="component" value="Unplaced"/>
</dbReference>
<evidence type="ECO:0000256" key="1">
    <source>
        <dbReference type="SAM" id="SignalP"/>
    </source>
</evidence>
<dbReference type="GeneID" id="107264079"/>
<dbReference type="KEGG" id="ccin:107264079"/>
<keyword evidence="1" id="KW-0732">Signal</keyword>
<name>A0AAJ7FE84_CEPCN</name>